<evidence type="ECO:0000313" key="3">
    <source>
        <dbReference type="Proteomes" id="UP001251528"/>
    </source>
</evidence>
<reference evidence="2" key="1">
    <citation type="submission" date="2023-06" db="EMBL/GenBank/DDBJ databases">
        <title>Conoideocrella luteorostrata (Hypocreales: Clavicipitaceae), a potential biocontrol fungus for elongate hemlock scale in United States Christmas tree production areas.</title>
        <authorList>
            <person name="Barrett H."/>
            <person name="Lovett B."/>
            <person name="Macias A.M."/>
            <person name="Stajich J.E."/>
            <person name="Kasson M.T."/>
        </authorList>
    </citation>
    <scope>NUCLEOTIDE SEQUENCE</scope>
    <source>
        <strain evidence="2">ARSEF 14590</strain>
    </source>
</reference>
<dbReference type="Gene3D" id="3.40.50.300">
    <property type="entry name" value="P-loop containing nucleotide triphosphate hydrolases"/>
    <property type="match status" value="1"/>
</dbReference>
<sequence length="415" mass="46627">MSFGAFFPGTAGSQGKAGSILSTSSNVSMVRPIFKTVLDEYTQKFTDEEIDVIVRTSSLKEFIENLQQDIPSPSKKRSRLADITSGLERYGDIFAVIGAASPELSTVLWGSLELIYKRQKSSDSKDVQEAMIDMLHEFCTVAPRLQSYEAIFGELSKPEIIQTSLVDVFRAILDFFYEVNQWIKSCSKGILQHGPKPQPTLVRSSIEKVRTAKRVLEEEVSVASLTLHRGWQLEIREMLAKVTTQPAASLPCRNIPYPRNPKFVGRTKIMQKMESCLAMDTGEDSDQASFALHGIGGVGKTQIALQYIYDHLNDYPAIFWVAADSHVKLSQSYVAAAKQLQIEPPDSTRDPDTIVRLFKSWLGECHGRWIMVFDNADNLEVLKDFWPPSKTGSIVITSRDSAPFLWRSRALRCFR</sequence>
<keyword evidence="3" id="KW-1185">Reference proteome</keyword>
<comment type="caution">
    <text evidence="2">The sequence shown here is derived from an EMBL/GenBank/DDBJ whole genome shotgun (WGS) entry which is preliminary data.</text>
</comment>
<dbReference type="EMBL" id="JASWJB010000517">
    <property type="protein sequence ID" value="KAK2589955.1"/>
    <property type="molecule type" value="Genomic_DNA"/>
</dbReference>
<dbReference type="InterPro" id="IPR027417">
    <property type="entry name" value="P-loop_NTPase"/>
</dbReference>
<dbReference type="PANTHER" id="PTHR35205">
    <property type="entry name" value="NB-ARC AND TPR DOMAIN PROTEIN"/>
    <property type="match status" value="1"/>
</dbReference>
<protein>
    <recommendedName>
        <fullName evidence="1">DUF7708 domain-containing protein</fullName>
    </recommendedName>
</protein>
<evidence type="ECO:0000313" key="2">
    <source>
        <dbReference type="EMBL" id="KAK2589955.1"/>
    </source>
</evidence>
<dbReference type="Pfam" id="PF24809">
    <property type="entry name" value="DUF7708"/>
    <property type="match status" value="1"/>
</dbReference>
<evidence type="ECO:0000259" key="1">
    <source>
        <dbReference type="Pfam" id="PF24809"/>
    </source>
</evidence>
<gene>
    <name evidence="2" type="ORF">QQS21_012367</name>
</gene>
<proteinExistence type="predicted"/>
<feature type="domain" description="DUF7708" evidence="1">
    <location>
        <begin position="80"/>
        <end position="223"/>
    </location>
</feature>
<dbReference type="InterPro" id="IPR056125">
    <property type="entry name" value="DUF7708"/>
</dbReference>
<dbReference type="PANTHER" id="PTHR35205:SF1">
    <property type="entry name" value="ZU5 DOMAIN-CONTAINING PROTEIN"/>
    <property type="match status" value="1"/>
</dbReference>
<dbReference type="SUPFAM" id="SSF52540">
    <property type="entry name" value="P-loop containing nucleoside triphosphate hydrolases"/>
    <property type="match status" value="1"/>
</dbReference>
<organism evidence="2 3">
    <name type="scientific">Conoideocrella luteorostrata</name>
    <dbReference type="NCBI Taxonomy" id="1105319"/>
    <lineage>
        <taxon>Eukaryota</taxon>
        <taxon>Fungi</taxon>
        <taxon>Dikarya</taxon>
        <taxon>Ascomycota</taxon>
        <taxon>Pezizomycotina</taxon>
        <taxon>Sordariomycetes</taxon>
        <taxon>Hypocreomycetidae</taxon>
        <taxon>Hypocreales</taxon>
        <taxon>Clavicipitaceae</taxon>
        <taxon>Conoideocrella</taxon>
    </lineage>
</organism>
<accession>A0AAJ0CBB8</accession>
<name>A0AAJ0CBB8_9HYPO</name>
<dbReference type="Proteomes" id="UP001251528">
    <property type="component" value="Unassembled WGS sequence"/>
</dbReference>
<dbReference type="AlphaFoldDB" id="A0AAJ0CBB8"/>